<dbReference type="GO" id="GO:0005886">
    <property type="term" value="C:plasma membrane"/>
    <property type="evidence" value="ECO:0007669"/>
    <property type="project" value="TreeGrafter"/>
</dbReference>
<keyword evidence="1" id="KW-1133">Transmembrane helix</keyword>
<feature type="transmembrane region" description="Helical" evidence="1">
    <location>
        <begin position="21"/>
        <end position="40"/>
    </location>
</feature>
<dbReference type="PANTHER" id="PTHR32309:SF13">
    <property type="entry name" value="FERRIC ENTEROBACTIN TRANSPORT PROTEIN FEPE"/>
    <property type="match status" value="1"/>
</dbReference>
<keyword evidence="1" id="KW-0472">Membrane</keyword>
<accession>A0A382T2F3</accession>
<sequence>MNSDKLISMRYAEIFWSNKNILIRNIIITSIVVSIFSMIMPKTFKSTAVLMLPERQSDNTLISKIGEIAIGNFLDDGSRNESKTIFAILKSRTMAESIIDKMNLIENYGSENLEEAVKRVQSNLIFRNLEEGTISISAFSKTPWMSEKKDCDSARILSVSIVKYIISELDRVNKLFQTDEARNQRLFLEKRHDETITQLKGAEDALRSFQDKHNTLDLSEQTKAAINIGAEIKSQILIEEVKLGVLIQTYKPDHPEIEKLKMQVKELKYQLSTLNAYSDNS</sequence>
<keyword evidence="1" id="KW-0812">Transmembrane</keyword>
<dbReference type="AlphaFoldDB" id="A0A382T2F3"/>
<protein>
    <recommendedName>
        <fullName evidence="3">Polysaccharide chain length determinant N-terminal domain-containing protein</fullName>
    </recommendedName>
</protein>
<organism evidence="2">
    <name type="scientific">marine metagenome</name>
    <dbReference type="NCBI Taxonomy" id="408172"/>
    <lineage>
        <taxon>unclassified sequences</taxon>
        <taxon>metagenomes</taxon>
        <taxon>ecological metagenomes</taxon>
    </lineage>
</organism>
<proteinExistence type="predicted"/>
<dbReference type="InterPro" id="IPR050445">
    <property type="entry name" value="Bact_polysacc_biosynth/exp"/>
</dbReference>
<dbReference type="EMBL" id="UINC01132999">
    <property type="protein sequence ID" value="SVD15657.1"/>
    <property type="molecule type" value="Genomic_DNA"/>
</dbReference>
<evidence type="ECO:0008006" key="3">
    <source>
        <dbReference type="Google" id="ProtNLM"/>
    </source>
</evidence>
<dbReference type="GO" id="GO:0004713">
    <property type="term" value="F:protein tyrosine kinase activity"/>
    <property type="evidence" value="ECO:0007669"/>
    <property type="project" value="TreeGrafter"/>
</dbReference>
<dbReference type="PANTHER" id="PTHR32309">
    <property type="entry name" value="TYROSINE-PROTEIN KINASE"/>
    <property type="match status" value="1"/>
</dbReference>
<evidence type="ECO:0000313" key="2">
    <source>
        <dbReference type="EMBL" id="SVD15657.1"/>
    </source>
</evidence>
<gene>
    <name evidence="2" type="ORF">METZ01_LOCUS368511</name>
</gene>
<name>A0A382T2F3_9ZZZZ</name>
<evidence type="ECO:0000256" key="1">
    <source>
        <dbReference type="SAM" id="Phobius"/>
    </source>
</evidence>
<reference evidence="2" key="1">
    <citation type="submission" date="2018-05" db="EMBL/GenBank/DDBJ databases">
        <authorList>
            <person name="Lanie J.A."/>
            <person name="Ng W.-L."/>
            <person name="Kazmierczak K.M."/>
            <person name="Andrzejewski T.M."/>
            <person name="Davidsen T.M."/>
            <person name="Wayne K.J."/>
            <person name="Tettelin H."/>
            <person name="Glass J.I."/>
            <person name="Rusch D."/>
            <person name="Podicherti R."/>
            <person name="Tsui H.-C.T."/>
            <person name="Winkler M.E."/>
        </authorList>
    </citation>
    <scope>NUCLEOTIDE SEQUENCE</scope>
</reference>
<feature type="non-terminal residue" evidence="2">
    <location>
        <position position="281"/>
    </location>
</feature>